<evidence type="ECO:0000313" key="5">
    <source>
        <dbReference type="Proteomes" id="UP000886724"/>
    </source>
</evidence>
<feature type="domain" description="PepSY" evidence="3">
    <location>
        <begin position="127"/>
        <end position="185"/>
    </location>
</feature>
<dbReference type="InterPro" id="IPR025711">
    <property type="entry name" value="PepSY"/>
</dbReference>
<evidence type="ECO:0000313" key="4">
    <source>
        <dbReference type="EMBL" id="HIX81565.1"/>
    </source>
</evidence>
<accession>A0A9D2BLX6</accession>
<feature type="signal peptide" evidence="2">
    <location>
        <begin position="1"/>
        <end position="25"/>
    </location>
</feature>
<gene>
    <name evidence="4" type="ORF">H9980_06295</name>
</gene>
<protein>
    <submittedName>
        <fullName evidence="4">PepSY domain-containing protein</fullName>
    </submittedName>
</protein>
<dbReference type="Pfam" id="PF03413">
    <property type="entry name" value="PepSY"/>
    <property type="match status" value="2"/>
</dbReference>
<comment type="caution">
    <text evidence="4">The sequence shown here is derived from an EMBL/GenBank/DDBJ whole genome shotgun (WGS) entry which is preliminary data.</text>
</comment>
<reference evidence="4" key="1">
    <citation type="journal article" date="2021" name="PeerJ">
        <title>Extensive microbial diversity within the chicken gut microbiome revealed by metagenomics and culture.</title>
        <authorList>
            <person name="Gilroy R."/>
            <person name="Ravi A."/>
            <person name="Getino M."/>
            <person name="Pursley I."/>
            <person name="Horton D.L."/>
            <person name="Alikhan N.F."/>
            <person name="Baker D."/>
            <person name="Gharbi K."/>
            <person name="Hall N."/>
            <person name="Watson M."/>
            <person name="Adriaenssens E.M."/>
            <person name="Foster-Nyarko E."/>
            <person name="Jarju S."/>
            <person name="Secka A."/>
            <person name="Antonio M."/>
            <person name="Oren A."/>
            <person name="Chaudhuri R.R."/>
            <person name="La Ragione R."/>
            <person name="Hildebrand F."/>
            <person name="Pallen M.J."/>
        </authorList>
    </citation>
    <scope>NUCLEOTIDE SEQUENCE</scope>
    <source>
        <strain evidence="4">ChiGjej1B1-14440</strain>
    </source>
</reference>
<organism evidence="4 5">
    <name type="scientific">Candidatus Erysipelatoclostridium merdavium</name>
    <dbReference type="NCBI Taxonomy" id="2838566"/>
    <lineage>
        <taxon>Bacteria</taxon>
        <taxon>Bacillati</taxon>
        <taxon>Bacillota</taxon>
        <taxon>Erysipelotrichia</taxon>
        <taxon>Erysipelotrichales</taxon>
        <taxon>Erysipelotrichales incertae sedis</taxon>
    </lineage>
</organism>
<feature type="chain" id="PRO_5039718843" evidence="2">
    <location>
        <begin position="26"/>
        <end position="190"/>
    </location>
</feature>
<dbReference type="PROSITE" id="PS51257">
    <property type="entry name" value="PROKAR_LIPOPROTEIN"/>
    <property type="match status" value="1"/>
</dbReference>
<sequence length="190" mass="21116">MKKLSLLMLLAIVLAGCGNNNKVNALTLEEAQEIAVAEVEGKKVLKAKQDYDDGITYYDFTVVTDNEKYEIEVDANDGTILKKERDKDYVSNTNEGTVTPVDNGNTTTNNNNTTNNGTSNQTTTNIISNEEAQNIALNKTGGGYLVKCELDHDDNMMVYEIEVKNGNYEYEIDINASNGDILKYEQDYDD</sequence>
<feature type="compositionally biased region" description="Low complexity" evidence="1">
    <location>
        <begin position="103"/>
        <end position="120"/>
    </location>
</feature>
<feature type="compositionally biased region" description="Polar residues" evidence="1">
    <location>
        <begin position="91"/>
        <end position="102"/>
    </location>
</feature>
<keyword evidence="2" id="KW-0732">Signal</keyword>
<evidence type="ECO:0000256" key="1">
    <source>
        <dbReference type="SAM" id="MobiDB-lite"/>
    </source>
</evidence>
<feature type="region of interest" description="Disordered" evidence="1">
    <location>
        <begin position="91"/>
        <end position="120"/>
    </location>
</feature>
<dbReference type="Proteomes" id="UP000886724">
    <property type="component" value="Unassembled WGS sequence"/>
</dbReference>
<dbReference type="AlphaFoldDB" id="A0A9D2BLX6"/>
<dbReference type="Gene3D" id="3.10.450.40">
    <property type="match status" value="2"/>
</dbReference>
<evidence type="ECO:0000256" key="2">
    <source>
        <dbReference type="SAM" id="SignalP"/>
    </source>
</evidence>
<evidence type="ECO:0000259" key="3">
    <source>
        <dbReference type="Pfam" id="PF03413"/>
    </source>
</evidence>
<reference evidence="4" key="2">
    <citation type="submission" date="2021-04" db="EMBL/GenBank/DDBJ databases">
        <authorList>
            <person name="Gilroy R."/>
        </authorList>
    </citation>
    <scope>NUCLEOTIDE SEQUENCE</scope>
    <source>
        <strain evidence="4">ChiGjej1B1-14440</strain>
    </source>
</reference>
<name>A0A9D2BLX6_9FIRM</name>
<feature type="domain" description="PepSY" evidence="3">
    <location>
        <begin position="25"/>
        <end position="84"/>
    </location>
</feature>
<proteinExistence type="predicted"/>
<dbReference type="EMBL" id="DXET01000139">
    <property type="protein sequence ID" value="HIX81565.1"/>
    <property type="molecule type" value="Genomic_DNA"/>
</dbReference>